<dbReference type="AlphaFoldDB" id="A0A654M0C7"/>
<evidence type="ECO:0000313" key="2">
    <source>
        <dbReference type="EMBL" id="ALI35949.1"/>
    </source>
</evidence>
<dbReference type="GeneID" id="60421753"/>
<gene>
    <name evidence="2" type="ORF">NMY3_01746</name>
</gene>
<dbReference type="OrthoDB" id="9507at2157"/>
<feature type="region of interest" description="Disordered" evidence="1">
    <location>
        <begin position="84"/>
        <end position="116"/>
    </location>
</feature>
<dbReference type="Proteomes" id="UP000058925">
    <property type="component" value="Chromosome"/>
</dbReference>
<proteinExistence type="predicted"/>
<name>A0A654M0C7_9ARCH</name>
<protein>
    <submittedName>
        <fullName evidence="2">Uncharacterized protein</fullName>
    </submittedName>
</protein>
<evidence type="ECO:0000313" key="3">
    <source>
        <dbReference type="Proteomes" id="UP000058925"/>
    </source>
</evidence>
<keyword evidence="3" id="KW-1185">Reference proteome</keyword>
<dbReference type="KEGG" id="taa:NMY3_01746"/>
<organism evidence="2 3">
    <name type="scientific">Candidatus Nitrosocosmicus oleophilus</name>
    <dbReference type="NCBI Taxonomy" id="1353260"/>
    <lineage>
        <taxon>Archaea</taxon>
        <taxon>Nitrososphaerota</taxon>
        <taxon>Nitrososphaeria</taxon>
        <taxon>Nitrososphaerales</taxon>
        <taxon>Nitrososphaeraceae</taxon>
        <taxon>Candidatus Nitrosocosmicus</taxon>
    </lineage>
</organism>
<dbReference type="EMBL" id="CP012850">
    <property type="protein sequence ID" value="ALI35949.1"/>
    <property type="molecule type" value="Genomic_DNA"/>
</dbReference>
<feature type="compositionally biased region" description="Polar residues" evidence="1">
    <location>
        <begin position="102"/>
        <end position="116"/>
    </location>
</feature>
<sequence>MSNITNSSNFNWKDNSIEWKDIIKKEARGYVKGDDLGEVQEIGQDFVVTERGRVKKNKFYLPKPLVAGYDGEVLWFNITEQEAEDNFKKDEPPPTGEYSRYESASVTEQPDTQTYGKSASSIDLQKYIPLIQKRQIDGVGTDASYTKSQAGIRDWDNILKKGARTADDTAVGIVTAVNDENVIITSDGARDEFSIPKNEIQSYNGQEIVLNMTYDRMDQFKVKVPR</sequence>
<reference evidence="3" key="1">
    <citation type="submission" date="2015-10" db="EMBL/GenBank/DDBJ databases">
        <title>Niche specialization of a soil ammonia-oxidizing archaeon, Candidatus Nitrosocosmicus oleophilus.</title>
        <authorList>
            <person name="Jung M.-Y."/>
            <person name="Rhee S.-K."/>
        </authorList>
    </citation>
    <scope>NUCLEOTIDE SEQUENCE [LARGE SCALE GENOMIC DNA]</scope>
    <source>
        <strain evidence="3">MY3</strain>
    </source>
</reference>
<accession>A0A654M0C7</accession>
<dbReference type="RefSeq" id="WP_196818310.1">
    <property type="nucleotide sequence ID" value="NZ_CP012850.1"/>
</dbReference>
<evidence type="ECO:0000256" key="1">
    <source>
        <dbReference type="SAM" id="MobiDB-lite"/>
    </source>
</evidence>